<evidence type="ECO:0000313" key="10">
    <source>
        <dbReference type="Proteomes" id="UP000060487"/>
    </source>
</evidence>
<dbReference type="RefSeq" id="WP_085052921.1">
    <property type="nucleotide sequence ID" value="NZ_LNQR01000081.1"/>
</dbReference>
<dbReference type="Proteomes" id="UP000060487">
    <property type="component" value="Unassembled WGS sequence"/>
</dbReference>
<dbReference type="InterPro" id="IPR003423">
    <property type="entry name" value="OMP_efflux"/>
</dbReference>
<keyword evidence="6" id="KW-0472">Membrane</keyword>
<dbReference type="PANTHER" id="PTHR30026:SF21">
    <property type="entry name" value="SLR1270 PROTEIN"/>
    <property type="match status" value="1"/>
</dbReference>
<dbReference type="Pfam" id="PF02321">
    <property type="entry name" value="OEP"/>
    <property type="match status" value="2"/>
</dbReference>
<comment type="similarity">
    <text evidence="2">Belongs to the outer membrane factor (OMF) (TC 1.B.17) family.</text>
</comment>
<proteinExistence type="inferred from homology"/>
<dbReference type="Gene3D" id="1.20.1600.10">
    <property type="entry name" value="Outer membrane efflux proteins (OEP)"/>
    <property type="match status" value="1"/>
</dbReference>
<organism evidence="9 10">
    <name type="scientific">Candidatus Magnetominusculus xianensis</name>
    <dbReference type="NCBI Taxonomy" id="1748249"/>
    <lineage>
        <taxon>Bacteria</taxon>
        <taxon>Pseudomonadati</taxon>
        <taxon>Nitrospirota</taxon>
        <taxon>Nitrospiria</taxon>
        <taxon>Nitrospirales</taxon>
        <taxon>Nitrospiraceae</taxon>
        <taxon>Candidatus Magnetominusculus</taxon>
    </lineage>
</organism>
<keyword evidence="8" id="KW-0732">Signal</keyword>
<evidence type="ECO:0000256" key="4">
    <source>
        <dbReference type="ARBA" id="ARBA00022452"/>
    </source>
</evidence>
<evidence type="ECO:0000313" key="9">
    <source>
        <dbReference type="EMBL" id="KWT82959.1"/>
    </source>
</evidence>
<comment type="subcellular location">
    <subcellularLocation>
        <location evidence="1">Cell outer membrane</location>
    </subcellularLocation>
</comment>
<evidence type="ECO:0000256" key="5">
    <source>
        <dbReference type="ARBA" id="ARBA00022692"/>
    </source>
</evidence>
<evidence type="ECO:0000256" key="3">
    <source>
        <dbReference type="ARBA" id="ARBA00022448"/>
    </source>
</evidence>
<evidence type="ECO:0000256" key="8">
    <source>
        <dbReference type="SAM" id="SignalP"/>
    </source>
</evidence>
<name>A0ABR5SEI9_9BACT</name>
<sequence>MLKQSLKYVAVIALALLLNALPAYCENSEHSSNVITLKEAVATALRDNHRVRAGRWAAEALKKDVSIAWGSLLPKIEVEESYSNTNNPTYFFMSKLDQGRFTSADLSNLKNPAPINNYRTTVQFEMPVFSMKAYIAIDMAKTRAEGREFQQMRLEETTVLDVFKAYTAVKTAKAYKSAAEKGLEDAKEHLRIARVRLDSGTGLLSDVLQAQTAMSEVKMRIVTAEKNVSLAQRSLGLIIGADQPYDSADEKIAFTPAAPTQVYLKGALTRADIAAMEKNRENAQQSVSIAKAEYLPTLALSGNYQLNEHRYPFGDEGKSYQIGVYMKLNVFDGFRREAQLAKARLEAAEAGEHLNGIKKQAAYEVYEAMMSLDESQKRLSLTRDALSAAEEGVRLIEKRYANSLAPMVSLIDAQTALDKVRADAAAAEGQYLVSTATLEYTGGRILEFFGVDNSGRNQ</sequence>
<evidence type="ECO:0000256" key="6">
    <source>
        <dbReference type="ARBA" id="ARBA00023136"/>
    </source>
</evidence>
<keyword evidence="10" id="KW-1185">Reference proteome</keyword>
<dbReference type="InterPro" id="IPR051906">
    <property type="entry name" value="TolC-like"/>
</dbReference>
<feature type="signal peptide" evidence="8">
    <location>
        <begin position="1"/>
        <end position="25"/>
    </location>
</feature>
<evidence type="ECO:0000256" key="1">
    <source>
        <dbReference type="ARBA" id="ARBA00004442"/>
    </source>
</evidence>
<evidence type="ECO:0000256" key="7">
    <source>
        <dbReference type="ARBA" id="ARBA00023237"/>
    </source>
</evidence>
<keyword evidence="7" id="KW-0998">Cell outer membrane</keyword>
<keyword evidence="3" id="KW-0813">Transport</keyword>
<comment type="caution">
    <text evidence="9">The sequence shown here is derived from an EMBL/GenBank/DDBJ whole genome shotgun (WGS) entry which is preliminary data.</text>
</comment>
<evidence type="ECO:0000256" key="2">
    <source>
        <dbReference type="ARBA" id="ARBA00007613"/>
    </source>
</evidence>
<reference evidence="9 10" key="1">
    <citation type="submission" date="2015-11" db="EMBL/GenBank/DDBJ databases">
        <authorList>
            <person name="Lin W."/>
        </authorList>
    </citation>
    <scope>NUCLEOTIDE SEQUENCE [LARGE SCALE GENOMIC DNA]</scope>
    <source>
        <strain evidence="9 10">HCH-1</strain>
    </source>
</reference>
<gene>
    <name evidence="9" type="ORF">ASN18_2320</name>
</gene>
<dbReference type="PANTHER" id="PTHR30026">
    <property type="entry name" value="OUTER MEMBRANE PROTEIN TOLC"/>
    <property type="match status" value="1"/>
</dbReference>
<keyword evidence="4" id="KW-1134">Transmembrane beta strand</keyword>
<dbReference type="EMBL" id="LNQR01000081">
    <property type="protein sequence ID" value="KWT82959.1"/>
    <property type="molecule type" value="Genomic_DNA"/>
</dbReference>
<feature type="chain" id="PRO_5047208903" evidence="8">
    <location>
        <begin position="26"/>
        <end position="458"/>
    </location>
</feature>
<keyword evidence="5" id="KW-0812">Transmembrane</keyword>
<accession>A0ABR5SEI9</accession>
<dbReference type="SUPFAM" id="SSF56954">
    <property type="entry name" value="Outer membrane efflux proteins (OEP)"/>
    <property type="match status" value="1"/>
</dbReference>
<protein>
    <submittedName>
        <fullName evidence="9">Outer membrane efflux protein</fullName>
    </submittedName>
</protein>